<dbReference type="InterPro" id="IPR035849">
    <property type="entry name" value="Fes/Fps/Fer_SH2"/>
</dbReference>
<keyword evidence="1" id="KW-0727">SH2 domain</keyword>
<dbReference type="InterPro" id="IPR000980">
    <property type="entry name" value="SH2"/>
</dbReference>
<feature type="non-terminal residue" evidence="3">
    <location>
        <position position="81"/>
    </location>
</feature>
<reference evidence="3 4" key="1">
    <citation type="submission" date="2015-09" db="EMBL/GenBank/DDBJ databases">
        <title>Draft genome of the parasitic nematode Teladorsagia circumcincta isolate WARC Sus (inbred).</title>
        <authorList>
            <person name="Mitreva M."/>
        </authorList>
    </citation>
    <scope>NUCLEOTIDE SEQUENCE [LARGE SCALE GENOMIC DNA]</scope>
    <source>
        <strain evidence="3 4">S</strain>
    </source>
</reference>
<evidence type="ECO:0000313" key="3">
    <source>
        <dbReference type="EMBL" id="PIO56554.1"/>
    </source>
</evidence>
<evidence type="ECO:0000259" key="2">
    <source>
        <dbReference type="PROSITE" id="PS50001"/>
    </source>
</evidence>
<gene>
    <name evidence="3" type="ORF">TELCIR_22046</name>
</gene>
<dbReference type="OrthoDB" id="535945at2759"/>
<organism evidence="3 4">
    <name type="scientific">Teladorsagia circumcincta</name>
    <name type="common">Brown stomach worm</name>
    <name type="synonym">Ostertagia circumcincta</name>
    <dbReference type="NCBI Taxonomy" id="45464"/>
    <lineage>
        <taxon>Eukaryota</taxon>
        <taxon>Metazoa</taxon>
        <taxon>Ecdysozoa</taxon>
        <taxon>Nematoda</taxon>
        <taxon>Chromadorea</taxon>
        <taxon>Rhabditida</taxon>
        <taxon>Rhabditina</taxon>
        <taxon>Rhabditomorpha</taxon>
        <taxon>Strongyloidea</taxon>
        <taxon>Trichostrongylidae</taxon>
        <taxon>Teladorsagia</taxon>
    </lineage>
</organism>
<keyword evidence="4" id="KW-1185">Reference proteome</keyword>
<feature type="domain" description="SH2" evidence="2">
    <location>
        <begin position="27"/>
        <end position="81"/>
    </location>
</feature>
<dbReference type="CDD" id="cd10361">
    <property type="entry name" value="SH2_Fps_family"/>
    <property type="match status" value="1"/>
</dbReference>
<dbReference type="InterPro" id="IPR036860">
    <property type="entry name" value="SH2_dom_sf"/>
</dbReference>
<dbReference type="Pfam" id="PF00017">
    <property type="entry name" value="SH2"/>
    <property type="match status" value="1"/>
</dbReference>
<dbReference type="SUPFAM" id="SSF55550">
    <property type="entry name" value="SH2 domain"/>
    <property type="match status" value="1"/>
</dbReference>
<dbReference type="EMBL" id="KZ374992">
    <property type="protein sequence ID" value="PIO56554.1"/>
    <property type="molecule type" value="Genomic_DNA"/>
</dbReference>
<proteinExistence type="predicted"/>
<evidence type="ECO:0000313" key="4">
    <source>
        <dbReference type="Proteomes" id="UP000230423"/>
    </source>
</evidence>
<dbReference type="PROSITE" id="PS50001">
    <property type="entry name" value="SH2"/>
    <property type="match status" value="1"/>
</dbReference>
<dbReference type="AlphaFoldDB" id="A0A2G9TF09"/>
<accession>A0A2G9TF09</accession>
<evidence type="ECO:0000256" key="1">
    <source>
        <dbReference type="PROSITE-ProRule" id="PRU00191"/>
    </source>
</evidence>
<name>A0A2G9TF09_TELCI</name>
<dbReference type="Gene3D" id="3.30.505.10">
    <property type="entry name" value="SH2 domain"/>
    <property type="match status" value="1"/>
</dbReference>
<dbReference type="Proteomes" id="UP000230423">
    <property type="component" value="Unassembled WGS sequence"/>
</dbReference>
<protein>
    <submittedName>
        <fullName evidence="3">SH2 domain protein</fullName>
    </submittedName>
</protein>
<sequence length="81" mass="9789">MWPFCFILRCFDSRRASNERAHEEEEWFHGLLPREDTNRLLTRDGDYLLRVSEPEPGMGPKIILSARWKDKYHHFVVNEKD</sequence>